<accession>A0AA96M502</accession>
<protein>
    <submittedName>
        <fullName evidence="1">Major capsid protein</fullName>
    </submittedName>
</protein>
<proteinExistence type="predicted"/>
<sequence>MEPQSEVVYQLDSRALINILTNAGEFDKGLRHGVSWFVNNAMELERQIMGGSASVVSRGVAGPGLNARDFGNKVIVPLIKISVGRLLNRRQMGNLGAFLRLVSSIYKPENIPQATPEFHMIFDVTEQRLAQLGNLQTVAGGSTTTSYDLIVSLERQVVSIEFDTQEIFYTNDPLIIAQAIARELETAETSWDLTLLVEHAKFCARQPLLAEVCQLKDAAKINDTSEGTIIKACQLENLVCGAVNRNPRNFISLLHTGLKGIDGAPTNSVVVTTNTVYRNSALDTRLSSVAIENDPKVYTYNVNGAIGMSGIATFGKVVPELTQRDLLPPDFPSVYDPVAKSKYGDSCTPEPDFKMSAINMGHDEHMPLIALDATKFSMHGNMSVESTLTQPCVKRLFFTVGTCPIIYASLNPSSFYNESDQREITPSMVAMRAPSSSYIMDLDRGNKVQEITLSNLHRRFLSNNPSAFNLPVFVRKFMRLRDVLPSFNELEQSRLIFHNTWDEKMQDIQSVFDFDPRHMIVQHRGQRSDAGGMIISQELINGGHEADNFVFAINRVCMYNSSPLNMKANELIGVLSSMYKFLPPCLAIDNYLTFVAAALEDSTESGVTDLLEIRQLQLNTRAQISNQCIQRLYNNGDHYLPLSDPYCQLVILNNLERLVENANTPDDLAKNLVYRVIINTIRSGMTALLNLFATLFEEPDYSIFDHHMMPYSLLYTQRGNDQQNLFLNIVYGAVLPVLTTKIYHNSGQLNSETVVIEQLGYRSFTEACFVNKSHRLDELHVHDLWSGEIDDNRIELVRQVWKQRVVLLNKTFGNSKPYLGVLGNLHYSTRISEPTMRDHFDVNYYSGLSYLCVRTTRFTGHGMTVMPKESARLVTGNMYAGFPVAESTGKSVWTQCMELAVTPSGLDKLGVYIPNVLVTNLNGFGVNFETSNVNSIIIMDLYNGFTPETQTTAAPVYNILPTCGRYDFDVEIDYQLPDQLTSRYSQCPTLLHFFGVGFDKIKALIEINQLPPEHSYSLFMQSVNRGGVFATIPVIFRDHTLLTETEIMKRTLYGTPDDRNLYRPTLGLMFADNYVIGKNGEFIFRQPASAQSPVTLALSPKVLGETMMNGVLFGDAEYGFNIKLAKYTGVTVSTHIDINGY</sequence>
<reference evidence="1" key="1">
    <citation type="journal article" date="2023" name="Pathogens">
        <title>A New Sturgeon Herpesvirus from Juvenile Lake Sturgeon Acipenser fulvescens Displaying Epithelial Skin Lesions.</title>
        <authorList>
            <person name="Clouthier S."/>
            <person name="Tomczyk M."/>
            <person name="Schroeder T."/>
            <person name="Klassen C."/>
            <person name="Dufresne A."/>
            <person name="Emmenegger E."/>
            <person name="Nalpathamkalam T."/>
            <person name="Wang Z."/>
            <person name="Thiruvahindrapuram B."/>
        </authorList>
    </citation>
    <scope>NUCLEOTIDE SEQUENCE</scope>
    <source>
        <strain evidence="1">NB 2015</strain>
    </source>
</reference>
<name>A0AA96M502_9VIRU</name>
<reference evidence="1" key="2">
    <citation type="submission" date="2023-07" db="EMBL/GenBank/DDBJ databases">
        <authorList>
            <person name="Clouthier S."/>
            <person name="Tomczyk M."/>
            <person name="Schroeder T."/>
            <person name="Klassen C."/>
            <person name="Dufresne A."/>
            <person name="Emmenegger E."/>
            <person name="Nalpathamkalam T."/>
            <person name="Wang Z."/>
            <person name="Thiruvahindrapuram B."/>
        </authorList>
    </citation>
    <scope>NUCLEOTIDE SEQUENCE</scope>
    <source>
        <strain evidence="1">NB 2015</strain>
    </source>
</reference>
<evidence type="ECO:0000313" key="1">
    <source>
        <dbReference type="EMBL" id="WNR62152.1"/>
    </source>
</evidence>
<dbReference type="EMBL" id="OR242762">
    <property type="protein sequence ID" value="WNR62152.1"/>
    <property type="molecule type" value="Genomic_DNA"/>
</dbReference>
<organism evidence="1">
    <name type="scientific">Acipenser herpesvirus 2</name>
    <dbReference type="NCBI Taxonomy" id="3078846"/>
    <lineage>
        <taxon>Viruses</taxon>
        <taxon>Duplodnaviria</taxon>
        <taxon>Heunggongvirae</taxon>
        <taxon>Peploviricota</taxon>
        <taxon>Herviviricetes</taxon>
        <taxon>Herpesvirales</taxon>
    </lineage>
</organism>